<name>A0A9K3GYM5_HELAN</name>
<proteinExistence type="predicted"/>
<dbReference type="EMBL" id="MNCJ02000331">
    <property type="protein sequence ID" value="KAF5758394.1"/>
    <property type="molecule type" value="Genomic_DNA"/>
</dbReference>
<evidence type="ECO:0000313" key="1">
    <source>
        <dbReference type="EMBL" id="KAF5758394.1"/>
    </source>
</evidence>
<accession>A0A9K3GYM5</accession>
<reference evidence="1" key="1">
    <citation type="journal article" date="2017" name="Nature">
        <title>The sunflower genome provides insights into oil metabolism, flowering and Asterid evolution.</title>
        <authorList>
            <person name="Badouin H."/>
            <person name="Gouzy J."/>
            <person name="Grassa C.J."/>
            <person name="Murat F."/>
            <person name="Staton S.E."/>
            <person name="Cottret L."/>
            <person name="Lelandais-Briere C."/>
            <person name="Owens G.L."/>
            <person name="Carrere S."/>
            <person name="Mayjonade B."/>
            <person name="Legrand L."/>
            <person name="Gill N."/>
            <person name="Kane N.C."/>
            <person name="Bowers J.E."/>
            <person name="Hubner S."/>
            <person name="Bellec A."/>
            <person name="Berard A."/>
            <person name="Berges H."/>
            <person name="Blanchet N."/>
            <person name="Boniface M.C."/>
            <person name="Brunel D."/>
            <person name="Catrice O."/>
            <person name="Chaidir N."/>
            <person name="Claudel C."/>
            <person name="Donnadieu C."/>
            <person name="Faraut T."/>
            <person name="Fievet G."/>
            <person name="Helmstetter N."/>
            <person name="King M."/>
            <person name="Knapp S.J."/>
            <person name="Lai Z."/>
            <person name="Le Paslier M.C."/>
            <person name="Lippi Y."/>
            <person name="Lorenzon L."/>
            <person name="Mandel J.R."/>
            <person name="Marage G."/>
            <person name="Marchand G."/>
            <person name="Marquand E."/>
            <person name="Bret-Mestries E."/>
            <person name="Morien E."/>
            <person name="Nambeesan S."/>
            <person name="Nguyen T."/>
            <person name="Pegot-Espagnet P."/>
            <person name="Pouilly N."/>
            <person name="Raftis F."/>
            <person name="Sallet E."/>
            <person name="Schiex T."/>
            <person name="Thomas J."/>
            <person name="Vandecasteele C."/>
            <person name="Vares D."/>
            <person name="Vear F."/>
            <person name="Vautrin S."/>
            <person name="Crespi M."/>
            <person name="Mangin B."/>
            <person name="Burke J.M."/>
            <person name="Salse J."/>
            <person name="Munos S."/>
            <person name="Vincourt P."/>
            <person name="Rieseberg L.H."/>
            <person name="Langlade N.B."/>
        </authorList>
    </citation>
    <scope>NUCLEOTIDE SEQUENCE</scope>
    <source>
        <tissue evidence="1">Leaves</tissue>
    </source>
</reference>
<protein>
    <submittedName>
        <fullName evidence="1">Uncharacterized protein</fullName>
    </submittedName>
</protein>
<keyword evidence="2" id="KW-1185">Reference proteome</keyword>
<comment type="caution">
    <text evidence="1">The sequence shown here is derived from an EMBL/GenBank/DDBJ whole genome shotgun (WGS) entry which is preliminary data.</text>
</comment>
<dbReference type="Gramene" id="mRNA:HanXRQr2_Chr16g0728681">
    <property type="protein sequence ID" value="mRNA:HanXRQr2_Chr16g0728681"/>
    <property type="gene ID" value="HanXRQr2_Chr16g0728681"/>
</dbReference>
<evidence type="ECO:0000313" key="2">
    <source>
        <dbReference type="Proteomes" id="UP000215914"/>
    </source>
</evidence>
<organism evidence="1 2">
    <name type="scientific">Helianthus annuus</name>
    <name type="common">Common sunflower</name>
    <dbReference type="NCBI Taxonomy" id="4232"/>
    <lineage>
        <taxon>Eukaryota</taxon>
        <taxon>Viridiplantae</taxon>
        <taxon>Streptophyta</taxon>
        <taxon>Embryophyta</taxon>
        <taxon>Tracheophyta</taxon>
        <taxon>Spermatophyta</taxon>
        <taxon>Magnoliopsida</taxon>
        <taxon>eudicotyledons</taxon>
        <taxon>Gunneridae</taxon>
        <taxon>Pentapetalae</taxon>
        <taxon>asterids</taxon>
        <taxon>campanulids</taxon>
        <taxon>Asterales</taxon>
        <taxon>Asteraceae</taxon>
        <taxon>Asteroideae</taxon>
        <taxon>Heliantheae alliance</taxon>
        <taxon>Heliantheae</taxon>
        <taxon>Helianthus</taxon>
    </lineage>
</organism>
<dbReference type="AlphaFoldDB" id="A0A9K3GYM5"/>
<reference evidence="1" key="2">
    <citation type="submission" date="2020-06" db="EMBL/GenBank/DDBJ databases">
        <title>Helianthus annuus Genome sequencing and assembly Release 2.</title>
        <authorList>
            <person name="Gouzy J."/>
            <person name="Langlade N."/>
            <person name="Munos S."/>
        </authorList>
    </citation>
    <scope>NUCLEOTIDE SEQUENCE</scope>
    <source>
        <tissue evidence="1">Leaves</tissue>
    </source>
</reference>
<gene>
    <name evidence="1" type="ORF">HanXRQr2_Chr16g0728681</name>
</gene>
<dbReference type="Proteomes" id="UP000215914">
    <property type="component" value="Unassembled WGS sequence"/>
</dbReference>
<sequence>MVFQNFFVASGLLGDRGSLTLTFPGPSATLELWRSSSEFCAIRSNPIRNSWVWVWYNRLRVKRLHVKNMLLRLGPDFETQMKAADWVLKAHTHLLLRIKMKAKLISWFVVSGYGIWSGICMLQESQSVFIRVLGMGYTYSEFLVSL</sequence>